<reference evidence="2 3" key="1">
    <citation type="journal article" date="2018" name="Nat. Genet.">
        <title>The Rosa genome provides new insights in the design of modern roses.</title>
        <authorList>
            <person name="Bendahmane M."/>
        </authorList>
    </citation>
    <scope>NUCLEOTIDE SEQUENCE [LARGE SCALE GENOMIC DNA]</scope>
    <source>
        <strain evidence="3">cv. Old Blush</strain>
    </source>
</reference>
<gene>
    <name evidence="2" type="ORF">RchiOBHm_Chr7g0242261</name>
</gene>
<sequence length="43" mass="4987">MLKLSRDLHSSIIKGTFPESLMDFLLLSMLFQLDFSLVLIIFL</sequence>
<comment type="caution">
    <text evidence="2">The sequence shown here is derived from an EMBL/GenBank/DDBJ whole genome shotgun (WGS) entry which is preliminary data.</text>
</comment>
<evidence type="ECO:0000313" key="2">
    <source>
        <dbReference type="EMBL" id="PRQ21713.1"/>
    </source>
</evidence>
<keyword evidence="1" id="KW-1133">Transmembrane helix</keyword>
<evidence type="ECO:0000313" key="3">
    <source>
        <dbReference type="Proteomes" id="UP000238479"/>
    </source>
</evidence>
<keyword evidence="3" id="KW-1185">Reference proteome</keyword>
<keyword evidence="1" id="KW-0812">Transmembrane</keyword>
<accession>A0A2P6PIF3</accession>
<dbReference type="Gramene" id="PRQ21713">
    <property type="protein sequence ID" value="PRQ21713"/>
    <property type="gene ID" value="RchiOBHm_Chr7g0242261"/>
</dbReference>
<name>A0A2P6PIF3_ROSCH</name>
<evidence type="ECO:0000256" key="1">
    <source>
        <dbReference type="SAM" id="Phobius"/>
    </source>
</evidence>
<protein>
    <submittedName>
        <fullName evidence="2">Uncharacterized protein</fullName>
    </submittedName>
</protein>
<proteinExistence type="predicted"/>
<dbReference type="EMBL" id="PDCK01000045">
    <property type="protein sequence ID" value="PRQ21713.1"/>
    <property type="molecule type" value="Genomic_DNA"/>
</dbReference>
<dbReference type="Proteomes" id="UP000238479">
    <property type="component" value="Chromosome 7"/>
</dbReference>
<dbReference type="AlphaFoldDB" id="A0A2P6PIF3"/>
<feature type="transmembrane region" description="Helical" evidence="1">
    <location>
        <begin position="21"/>
        <end position="42"/>
    </location>
</feature>
<keyword evidence="1" id="KW-0472">Membrane</keyword>
<organism evidence="2 3">
    <name type="scientific">Rosa chinensis</name>
    <name type="common">China rose</name>
    <dbReference type="NCBI Taxonomy" id="74649"/>
    <lineage>
        <taxon>Eukaryota</taxon>
        <taxon>Viridiplantae</taxon>
        <taxon>Streptophyta</taxon>
        <taxon>Embryophyta</taxon>
        <taxon>Tracheophyta</taxon>
        <taxon>Spermatophyta</taxon>
        <taxon>Magnoliopsida</taxon>
        <taxon>eudicotyledons</taxon>
        <taxon>Gunneridae</taxon>
        <taxon>Pentapetalae</taxon>
        <taxon>rosids</taxon>
        <taxon>fabids</taxon>
        <taxon>Rosales</taxon>
        <taxon>Rosaceae</taxon>
        <taxon>Rosoideae</taxon>
        <taxon>Rosoideae incertae sedis</taxon>
        <taxon>Rosa</taxon>
    </lineage>
</organism>